<dbReference type="Pfam" id="PF01370">
    <property type="entry name" value="Epimerase"/>
    <property type="match status" value="1"/>
</dbReference>
<dbReference type="EMBL" id="JAWLKJ010000001">
    <property type="protein sequence ID" value="MDV6298603.1"/>
    <property type="molecule type" value="Genomic_DNA"/>
</dbReference>
<comment type="similarity">
    <text evidence="1">Belongs to the NAD(P)-dependent epimerase/dehydratase family.</text>
</comment>
<protein>
    <submittedName>
        <fullName evidence="3">NAD-dependent epimerase/dehydratase family protein</fullName>
    </submittedName>
</protein>
<evidence type="ECO:0000313" key="3">
    <source>
        <dbReference type="EMBL" id="MDV6298603.1"/>
    </source>
</evidence>
<feature type="domain" description="NAD-dependent epimerase/dehydratase" evidence="2">
    <location>
        <begin position="3"/>
        <end position="237"/>
    </location>
</feature>
<dbReference type="Proteomes" id="UP001185873">
    <property type="component" value="Unassembled WGS sequence"/>
</dbReference>
<comment type="caution">
    <text evidence="3">The sequence shown here is derived from an EMBL/GenBank/DDBJ whole genome shotgun (WGS) entry which is preliminary data.</text>
</comment>
<sequence length="308" mass="33025">MKVLITGGAGFIGSNLVKICLDHGHEVRVIDDLSTGYRENLLNLDVDFIEGSILDDDALASAVGGIDAVVHLGALGSVPRSIKDPITTHEVNARGSLNVVMASRDAGVSHLSVASSSSVYGMNPAMPKSEREWVRAMSPYAVSKLATEQYTLAAQQSFGMSTMAFRFFNVYGPNQRAGHVYAAVIPVFLDALVNGSPLPVNGDGTNSRDFTFVRTVCEVLVDAFERTVTHPEPVNLAYGTNTSLLDLISQITGVTGIEPSVEFRDPRPGDVKHSMAVNESLTRLFPDIAPVPLAQGLAETYTWFEGVN</sequence>
<dbReference type="Gene3D" id="3.90.25.10">
    <property type="entry name" value="UDP-galactose 4-epimerase, domain 1"/>
    <property type="match status" value="1"/>
</dbReference>
<evidence type="ECO:0000313" key="4">
    <source>
        <dbReference type="Proteomes" id="UP001185873"/>
    </source>
</evidence>
<name>A0AAE4U6T9_9ACTN</name>
<dbReference type="AlphaFoldDB" id="A0AAE4U6T9"/>
<dbReference type="RefSeq" id="WP_182641706.1">
    <property type="nucleotide sequence ID" value="NZ_JAWLKJ010000001.1"/>
</dbReference>
<evidence type="ECO:0000259" key="2">
    <source>
        <dbReference type="Pfam" id="PF01370"/>
    </source>
</evidence>
<dbReference type="SUPFAM" id="SSF51735">
    <property type="entry name" value="NAD(P)-binding Rossmann-fold domains"/>
    <property type="match status" value="1"/>
</dbReference>
<dbReference type="InterPro" id="IPR001509">
    <property type="entry name" value="Epimerase_deHydtase"/>
</dbReference>
<accession>A0AAE4U6T9</accession>
<reference evidence="3" key="1">
    <citation type="submission" date="2023-10" db="EMBL/GenBank/DDBJ databases">
        <title>Development of a sustainable strategy for remediation of hydrocarbon-contaminated territories based on the waste exchange concept.</title>
        <authorList>
            <person name="Krivoruchko A."/>
        </authorList>
    </citation>
    <scope>NUCLEOTIDE SEQUENCE</scope>
    <source>
        <strain evidence="3">IEGM 1175</strain>
    </source>
</reference>
<gene>
    <name evidence="3" type="ORF">R3P82_05710</name>
</gene>
<dbReference type="Gene3D" id="3.40.50.720">
    <property type="entry name" value="NAD(P)-binding Rossmann-like Domain"/>
    <property type="match status" value="1"/>
</dbReference>
<dbReference type="PANTHER" id="PTHR43000">
    <property type="entry name" value="DTDP-D-GLUCOSE 4,6-DEHYDRATASE-RELATED"/>
    <property type="match status" value="1"/>
</dbReference>
<dbReference type="InterPro" id="IPR036291">
    <property type="entry name" value="NAD(P)-bd_dom_sf"/>
</dbReference>
<organism evidence="3 4">
    <name type="scientific">Dietzia maris</name>
    <dbReference type="NCBI Taxonomy" id="37915"/>
    <lineage>
        <taxon>Bacteria</taxon>
        <taxon>Bacillati</taxon>
        <taxon>Actinomycetota</taxon>
        <taxon>Actinomycetes</taxon>
        <taxon>Mycobacteriales</taxon>
        <taxon>Dietziaceae</taxon>
        <taxon>Dietzia</taxon>
    </lineage>
</organism>
<evidence type="ECO:0000256" key="1">
    <source>
        <dbReference type="ARBA" id="ARBA00007637"/>
    </source>
</evidence>
<proteinExistence type="inferred from homology"/>